<feature type="region of interest" description="Disordered" evidence="21">
    <location>
        <begin position="1725"/>
        <end position="1744"/>
    </location>
</feature>
<evidence type="ECO:0000256" key="19">
    <source>
        <dbReference type="ARBA" id="ARBA00079437"/>
    </source>
</evidence>
<dbReference type="InterPro" id="IPR045256">
    <property type="entry name" value="RanBP1_RanBD"/>
</dbReference>
<sequence length="1922" mass="201391">MHPAGEATPVVTHSTPRPTASSTSHMTNGASRLSTSRAEQNGAGEEHEISSSSDHNELTQVRPRPSPERLDAQLKSVSYSQSSIFKMVLERNDELIMINSKLMEELRDNNRQLKTVLSENQGLMFELKTFFGENRDMMKQIKHELSDLKTGMAQQAAAQPHPPIAPTPPLYLPPHMAGVPPRGPAYPPFPPPAYPQAPGYMINSPMAGPAPPRPPVTVGPQYRPSGLPGAHSSNVGKYRSPSDEDDEEVDPDDLTSAEEAAALYADYCDDAAYSQYFTPDSQMLQDWSSRSAMEGPPPPINMAPPAPMAPRMSIPSPGYFATALRGQSLQYAQNTPPPLQVRPPPLGPGFFSSPLVSTATPATVTSTPSLLTALTGQTTVSASTGLGMPAKEAVKVETTKSPAATSVNLGPTLSGLKSLFQSKGVLEPSKARGDITILVDTNSRRATILMMGDTKDIIFHHDIQGLTVEQTPALTAGIMSIVTWTATKIGAPGERERVSLGLESPAVAAQLREAIQKAISLIQPKSSPVQGVVGTTKVLGIPSATSTPVAAAATTSATSIFSTSPAAATSTSTAKPSFGGFTFSQTPVIGPVTAAEKTKTELNVTATTKTDAPKPFANFSLTPSAPTSTLAPAAKSPLGTSQKSPVATQSGAAGKSPAGAGGGEEDHVEEYEPNVDFKPVIALPELVEKTTGEENETALFVERCRLYRFDTETKQWKERGTGEMKILSSNDQLKFRIIMRRDQIFKLCANHCLSAEMKLTPMPSSDRAWCYTAMDFSDQEMKLEQLAAKFKNTEKATTFKEVFTKCCQQLKDTESGKKVEDKNGGIKEEKTTTSKDTKAPSNEKSSGKDGAVKEGSDKPMSLSELFKPKAGSWECDGCMIRNNAEVVQCPACGTRKPGAEPAPTAAPASSGFSFGGKPGGGSGFSFGSKPGSQGAGFTFGSPATSTAASTVSKSGTGFMFGSPAVTSAASTLPKTGSGFTFGSPAVTSVASTVPKTGTGFTFGSPAVTSAASTVPKTGTGFTFGSPAVTSAASSVSQTGTGFRFGTPTTSAPQKGAWFTFGAPAATTASTTTSQAGSGFTVGTTASTAASATSQSTTGFTFGTPAATTASSSGFNFNLPAATSSATTTSSAGFKFGFAASSSTTSAGTAPATGSGSFTFKPAATAATTTVPSGSSSGFSFKLSTITSGSTPASFGSGTTKPAVFSFAMPATLTTTVTSESKPSSALTPVKCGLLAKLLTEEAEQPGAQPKPAAEAPKPSGGFTFSMPPKSTTSTTSQGASATTSTATSSQGFQFTFTKSPAKPGTSPAKPIVPGSPEVDEHGMYITKEGDDSHIHFEPVVALPEIAERKTGEEDEVILFESRGRMYRFVTGEWKEKGLGVVKILEHKDTKKARVLMRRDQILKVCCNHVIDSNLNLQPMAKTEGKAWIWYAMDFSDEEGKMEQLALRFKTAEIANQFKAVFDKCRESHKASPSKEAAQSRGNTAAVKKELFKADSTTGKDDDVIFVKEEKPTAEQIAEARRFKLPDCFYLYESKPPCPGCIGCTDGESVPGGSAQSPKTANNAAKPVQSPLVSSGSSKFGSSPSNQGAVGKPSSSQPVFGSPATLSQPVFGSSTQQVFGSSASSAKPVFGSASSTQPVFGSAASSTQPVFGSAAPNLPDFSKLTSDSKSGDSSGNGAASESSGFVFGSKATVDFSSLAASGSSGEFMWKKDNSSGPFSFAGAGQKLFGGGGGDQEGGADDGAVAPSDDIHFEPVIPLPDLVEVKTGEEDWTALFSHRSKLYKFDKNLSQWKERGTGDIKIMQHNTRVMFRILQRREQVLKVACNHLISLDMELKPMSSSETAWCWTANDFTESEPQVEQFAVKFKAKETAVEFKSVFEKCQELLKNSAGRDLELSGPASGQGAGSRATTHDRRSLQISGWTR</sequence>
<feature type="domain" description="RanBD1" evidence="22">
    <location>
        <begin position="1335"/>
        <end position="1470"/>
    </location>
</feature>
<keyword evidence="12" id="KW-0238">DNA-binding</keyword>
<dbReference type="PANTHER" id="PTHR23138:SF87">
    <property type="entry name" value="E3 SUMO-PROTEIN LIGASE RANBP2"/>
    <property type="match status" value="1"/>
</dbReference>
<evidence type="ECO:0000256" key="21">
    <source>
        <dbReference type="SAM" id="MobiDB-lite"/>
    </source>
</evidence>
<accession>A0AAV3ZQ98</accession>
<feature type="compositionally biased region" description="Low complexity" evidence="21">
    <location>
        <begin position="620"/>
        <end position="637"/>
    </location>
</feature>
<comment type="subcellular location">
    <subcellularLocation>
        <location evidence="2">Nucleus membrane</location>
    </subcellularLocation>
    <subcellularLocation>
        <location evidence="3">Nucleus</location>
        <location evidence="3">Nuclear pore complex</location>
    </subcellularLocation>
</comment>
<feature type="region of interest" description="Disordered" evidence="21">
    <location>
        <begin position="1242"/>
        <end position="1319"/>
    </location>
</feature>
<keyword evidence="24" id="KW-0436">Ligase</keyword>
<dbReference type="FunFam" id="4.10.1060.10:FF:000001">
    <property type="entry name" value="Nuclear pore complex protein Nup153"/>
    <property type="match status" value="1"/>
</dbReference>
<evidence type="ECO:0000259" key="22">
    <source>
        <dbReference type="PROSITE" id="PS50196"/>
    </source>
</evidence>
<dbReference type="EMBL" id="BLXT01002641">
    <property type="protein sequence ID" value="GFN96053.1"/>
    <property type="molecule type" value="Genomic_DNA"/>
</dbReference>
<feature type="compositionally biased region" description="Acidic residues" evidence="21">
    <location>
        <begin position="243"/>
        <end position="253"/>
    </location>
</feature>
<dbReference type="InterPro" id="IPR011993">
    <property type="entry name" value="PH-like_dom_sf"/>
</dbReference>
<keyword evidence="25" id="KW-1185">Reference proteome</keyword>
<evidence type="ECO:0000256" key="15">
    <source>
        <dbReference type="ARBA" id="ARBA00023242"/>
    </source>
</evidence>
<evidence type="ECO:0000256" key="7">
    <source>
        <dbReference type="ARBA" id="ARBA00022771"/>
    </source>
</evidence>
<protein>
    <recommendedName>
        <fullName evidence="17">Nuclear pore complex protein Nup153</fullName>
    </recommendedName>
    <alternativeName>
        <fullName evidence="19">153 kDa nucleoporin</fullName>
    </alternativeName>
    <alternativeName>
        <fullName evidence="18">Nucleoporin Nup153</fullName>
    </alternativeName>
</protein>
<dbReference type="GO" id="GO:0005643">
    <property type="term" value="C:nuclear pore"/>
    <property type="evidence" value="ECO:0007669"/>
    <property type="project" value="UniProtKB-SubCell"/>
</dbReference>
<feature type="domain" description="RanBD1" evidence="22">
    <location>
        <begin position="1750"/>
        <end position="1886"/>
    </location>
</feature>
<comment type="similarity">
    <text evidence="16">Belongs to the NUP153 family.</text>
</comment>
<feature type="compositionally biased region" description="Polar residues" evidence="21">
    <location>
        <begin position="11"/>
        <end position="39"/>
    </location>
</feature>
<reference evidence="24 25" key="1">
    <citation type="journal article" date="2021" name="Elife">
        <title>Chloroplast acquisition without the gene transfer in kleptoplastic sea slugs, Plakobranchus ocellatus.</title>
        <authorList>
            <person name="Maeda T."/>
            <person name="Takahashi S."/>
            <person name="Yoshida T."/>
            <person name="Shimamura S."/>
            <person name="Takaki Y."/>
            <person name="Nagai Y."/>
            <person name="Toyoda A."/>
            <person name="Suzuki Y."/>
            <person name="Arimoto A."/>
            <person name="Ishii H."/>
            <person name="Satoh N."/>
            <person name="Nishiyama T."/>
            <person name="Hasebe M."/>
            <person name="Maruyama T."/>
            <person name="Minagawa J."/>
            <person name="Obokata J."/>
            <person name="Shigenobu S."/>
        </authorList>
    </citation>
    <scope>NUCLEOTIDE SEQUENCE [LARGE SCALE GENOMIC DNA]</scope>
</reference>
<dbReference type="PANTHER" id="PTHR23138">
    <property type="entry name" value="RAN BINDING PROTEIN"/>
    <property type="match status" value="1"/>
</dbReference>
<dbReference type="GO" id="GO:0005096">
    <property type="term" value="F:GTPase activator activity"/>
    <property type="evidence" value="ECO:0007669"/>
    <property type="project" value="TreeGrafter"/>
</dbReference>
<keyword evidence="13" id="KW-0906">Nuclear pore complex</keyword>
<dbReference type="InterPro" id="IPR001876">
    <property type="entry name" value="Znf_RanBP2"/>
</dbReference>
<dbReference type="Proteomes" id="UP000735302">
    <property type="component" value="Unassembled WGS sequence"/>
</dbReference>
<feature type="region of interest" description="Disordered" evidence="21">
    <location>
        <begin position="817"/>
        <end position="863"/>
    </location>
</feature>
<dbReference type="PROSITE" id="PS50199">
    <property type="entry name" value="ZF_RANBP2_2"/>
    <property type="match status" value="1"/>
</dbReference>
<dbReference type="GO" id="GO:0015031">
    <property type="term" value="P:protein transport"/>
    <property type="evidence" value="ECO:0007669"/>
    <property type="project" value="UniProtKB-KW"/>
</dbReference>
<feature type="compositionally biased region" description="Low complexity" evidence="21">
    <location>
        <begin position="1569"/>
        <end position="1584"/>
    </location>
</feature>
<evidence type="ECO:0000256" key="3">
    <source>
        <dbReference type="ARBA" id="ARBA00004567"/>
    </source>
</evidence>
<keyword evidence="5" id="KW-0479">Metal-binding</keyword>
<proteinExistence type="inferred from homology"/>
<dbReference type="FunFam" id="2.30.29.30:FF:000018">
    <property type="entry name" value="E3 SUMO-protein ligase RanBP2"/>
    <property type="match status" value="3"/>
</dbReference>
<feature type="region of interest" description="Disordered" evidence="21">
    <location>
        <begin position="1661"/>
        <end position="1681"/>
    </location>
</feature>
<dbReference type="PROSITE" id="PS01358">
    <property type="entry name" value="ZF_RANBP2_1"/>
    <property type="match status" value="1"/>
</dbReference>
<dbReference type="GO" id="GO:0051028">
    <property type="term" value="P:mRNA transport"/>
    <property type="evidence" value="ECO:0007669"/>
    <property type="project" value="UniProtKB-KW"/>
</dbReference>
<dbReference type="PROSITE" id="PS50196">
    <property type="entry name" value="RANBD1"/>
    <property type="match status" value="3"/>
</dbReference>
<feature type="compositionally biased region" description="Polar residues" evidence="21">
    <location>
        <begin position="1592"/>
        <end position="1602"/>
    </location>
</feature>
<dbReference type="Pfam" id="PF00638">
    <property type="entry name" value="Ran_BP1"/>
    <property type="match status" value="3"/>
</dbReference>
<dbReference type="InterPro" id="IPR000156">
    <property type="entry name" value="Ran_bind_dom"/>
</dbReference>
<evidence type="ECO:0000256" key="14">
    <source>
        <dbReference type="ARBA" id="ARBA00023136"/>
    </source>
</evidence>
<evidence type="ECO:0000256" key="17">
    <source>
        <dbReference type="ARBA" id="ARBA00068609"/>
    </source>
</evidence>
<dbReference type="GO" id="GO:0008270">
    <property type="term" value="F:zinc ion binding"/>
    <property type="evidence" value="ECO:0007669"/>
    <property type="project" value="UniProtKB-KW"/>
</dbReference>
<evidence type="ECO:0000256" key="16">
    <source>
        <dbReference type="ARBA" id="ARBA00060842"/>
    </source>
</evidence>
<keyword evidence="4" id="KW-0813">Transport</keyword>
<dbReference type="InterPro" id="IPR036443">
    <property type="entry name" value="Znf_RanBP2_sf"/>
</dbReference>
<evidence type="ECO:0000313" key="24">
    <source>
        <dbReference type="EMBL" id="GFN96053.1"/>
    </source>
</evidence>
<feature type="region of interest" description="Disordered" evidence="21">
    <location>
        <begin position="606"/>
        <end position="667"/>
    </location>
</feature>
<feature type="region of interest" description="Disordered" evidence="21">
    <location>
        <begin position="205"/>
        <end position="253"/>
    </location>
</feature>
<feature type="region of interest" description="Disordered" evidence="21">
    <location>
        <begin position="1891"/>
        <end position="1922"/>
    </location>
</feature>
<dbReference type="GO" id="GO:0031965">
    <property type="term" value="C:nuclear membrane"/>
    <property type="evidence" value="ECO:0007669"/>
    <property type="project" value="UniProtKB-SubCell"/>
</dbReference>
<keyword evidence="14" id="KW-0472">Membrane</keyword>
<evidence type="ECO:0000256" key="4">
    <source>
        <dbReference type="ARBA" id="ARBA00022448"/>
    </source>
</evidence>
<keyword evidence="10" id="KW-0653">Protein transport</keyword>
<dbReference type="GO" id="GO:0006913">
    <property type="term" value="P:nucleocytoplasmic transport"/>
    <property type="evidence" value="ECO:0007669"/>
    <property type="project" value="InterPro"/>
</dbReference>
<feature type="compositionally biased region" description="Polar residues" evidence="21">
    <location>
        <begin position="638"/>
        <end position="650"/>
    </location>
</feature>
<keyword evidence="6" id="KW-0677">Repeat</keyword>
<dbReference type="Gene3D" id="2.30.29.30">
    <property type="entry name" value="Pleckstrin-homology domain (PH domain)/Phosphotyrosine-binding domain (PTB)"/>
    <property type="match status" value="3"/>
</dbReference>
<evidence type="ECO:0000256" key="13">
    <source>
        <dbReference type="ARBA" id="ARBA00023132"/>
    </source>
</evidence>
<evidence type="ECO:0000256" key="6">
    <source>
        <dbReference type="ARBA" id="ARBA00022737"/>
    </source>
</evidence>
<feature type="compositionally biased region" description="Polar residues" evidence="21">
    <location>
        <begin position="1553"/>
        <end position="1562"/>
    </location>
</feature>
<name>A0AAV3ZQ98_9GAST</name>
<evidence type="ECO:0000256" key="9">
    <source>
        <dbReference type="ARBA" id="ARBA00022833"/>
    </source>
</evidence>
<dbReference type="SUPFAM" id="SSF50729">
    <property type="entry name" value="PH domain-like"/>
    <property type="match status" value="3"/>
</dbReference>
<evidence type="ECO:0000313" key="25">
    <source>
        <dbReference type="Proteomes" id="UP000735302"/>
    </source>
</evidence>
<dbReference type="SMART" id="SM00160">
    <property type="entry name" value="RanBD"/>
    <property type="match status" value="3"/>
</dbReference>
<keyword evidence="11" id="KW-0811">Translocation</keyword>
<dbReference type="GO" id="GO:0003677">
    <property type="term" value="F:DNA binding"/>
    <property type="evidence" value="ECO:0007669"/>
    <property type="project" value="UniProtKB-KW"/>
</dbReference>
<keyword evidence="8" id="KW-0509">mRNA transport</keyword>
<dbReference type="InterPro" id="IPR045255">
    <property type="entry name" value="RanBP1-like"/>
</dbReference>
<evidence type="ECO:0000256" key="5">
    <source>
        <dbReference type="ARBA" id="ARBA00022723"/>
    </source>
</evidence>
<comment type="caution">
    <text evidence="24">The sequence shown here is derived from an EMBL/GenBank/DDBJ whole genome shotgun (WGS) entry which is preliminary data.</text>
</comment>
<evidence type="ECO:0000256" key="20">
    <source>
        <dbReference type="PROSITE-ProRule" id="PRU00322"/>
    </source>
</evidence>
<feature type="compositionally biased region" description="Pro residues" evidence="21">
    <location>
        <begin position="208"/>
        <end position="217"/>
    </location>
</feature>
<dbReference type="SMART" id="SM00547">
    <property type="entry name" value="ZnF_RBZ"/>
    <property type="match status" value="1"/>
</dbReference>
<comment type="cofactor">
    <cofactor evidence="1">
        <name>Zn(2+)</name>
        <dbReference type="ChEBI" id="CHEBI:29105"/>
    </cofactor>
</comment>
<evidence type="ECO:0000256" key="2">
    <source>
        <dbReference type="ARBA" id="ARBA00004126"/>
    </source>
</evidence>
<feature type="compositionally biased region" description="Basic and acidic residues" evidence="21">
    <location>
        <begin position="44"/>
        <end position="57"/>
    </location>
</feature>
<feature type="compositionally biased region" description="Low complexity" evidence="21">
    <location>
        <begin position="1244"/>
        <end position="1258"/>
    </location>
</feature>
<evidence type="ECO:0000256" key="10">
    <source>
        <dbReference type="ARBA" id="ARBA00022927"/>
    </source>
</evidence>
<evidence type="ECO:0000256" key="18">
    <source>
        <dbReference type="ARBA" id="ARBA00078197"/>
    </source>
</evidence>
<evidence type="ECO:0000259" key="23">
    <source>
        <dbReference type="PROSITE" id="PS50199"/>
    </source>
</evidence>
<dbReference type="GO" id="GO:0016874">
    <property type="term" value="F:ligase activity"/>
    <property type="evidence" value="ECO:0007669"/>
    <property type="project" value="UniProtKB-KW"/>
</dbReference>
<keyword evidence="15" id="KW-0539">Nucleus</keyword>
<evidence type="ECO:0000256" key="11">
    <source>
        <dbReference type="ARBA" id="ARBA00023010"/>
    </source>
</evidence>
<evidence type="ECO:0000256" key="8">
    <source>
        <dbReference type="ARBA" id="ARBA00022816"/>
    </source>
</evidence>
<dbReference type="Gene3D" id="4.10.1060.10">
    <property type="entry name" value="Zinc finger, RanBP2-type"/>
    <property type="match status" value="1"/>
</dbReference>
<feature type="domain" description="RanBP2-type" evidence="23">
    <location>
        <begin position="869"/>
        <end position="898"/>
    </location>
</feature>
<feature type="domain" description="RanBD1" evidence="22">
    <location>
        <begin position="676"/>
        <end position="812"/>
    </location>
</feature>
<feature type="compositionally biased region" description="Gly residues" evidence="21">
    <location>
        <begin position="1726"/>
        <end position="1735"/>
    </location>
</feature>
<feature type="region of interest" description="Disordered" evidence="21">
    <location>
        <begin position="1549"/>
        <end position="1602"/>
    </location>
</feature>
<dbReference type="GO" id="GO:0005737">
    <property type="term" value="C:cytoplasm"/>
    <property type="evidence" value="ECO:0007669"/>
    <property type="project" value="TreeGrafter"/>
</dbReference>
<keyword evidence="9" id="KW-0862">Zinc</keyword>
<feature type="region of interest" description="Disordered" evidence="21">
    <location>
        <begin position="1"/>
        <end position="69"/>
    </location>
</feature>
<gene>
    <name evidence="24" type="ORF">PoB_002255900</name>
</gene>
<keyword evidence="7 20" id="KW-0863">Zinc-finger</keyword>
<evidence type="ECO:0000256" key="1">
    <source>
        <dbReference type="ARBA" id="ARBA00001947"/>
    </source>
</evidence>
<feature type="compositionally biased region" description="Basic and acidic residues" evidence="21">
    <location>
        <begin position="845"/>
        <end position="857"/>
    </location>
</feature>
<organism evidence="24 25">
    <name type="scientific">Plakobranchus ocellatus</name>
    <dbReference type="NCBI Taxonomy" id="259542"/>
    <lineage>
        <taxon>Eukaryota</taxon>
        <taxon>Metazoa</taxon>
        <taxon>Spiralia</taxon>
        <taxon>Lophotrochozoa</taxon>
        <taxon>Mollusca</taxon>
        <taxon>Gastropoda</taxon>
        <taxon>Heterobranchia</taxon>
        <taxon>Euthyneura</taxon>
        <taxon>Panpulmonata</taxon>
        <taxon>Sacoglossa</taxon>
        <taxon>Placobranchoidea</taxon>
        <taxon>Plakobranchidae</taxon>
        <taxon>Plakobranchus</taxon>
    </lineage>
</organism>
<dbReference type="SUPFAM" id="SSF90209">
    <property type="entry name" value="Ran binding protein zinc finger-like"/>
    <property type="match status" value="1"/>
</dbReference>
<evidence type="ECO:0000256" key="12">
    <source>
        <dbReference type="ARBA" id="ARBA00023125"/>
    </source>
</evidence>
<feature type="compositionally biased region" description="Low complexity" evidence="21">
    <location>
        <begin position="1270"/>
        <end position="1297"/>
    </location>
</feature>
<feature type="compositionally biased region" description="Basic and acidic residues" evidence="21">
    <location>
        <begin position="817"/>
        <end position="838"/>
    </location>
</feature>
<dbReference type="CDD" id="cd13179">
    <property type="entry name" value="RanBD_RanBP1"/>
    <property type="match status" value="1"/>
</dbReference>